<keyword evidence="2" id="KW-1185">Reference proteome</keyword>
<evidence type="ECO:0000313" key="1">
    <source>
        <dbReference type="Ensembl" id="ENSSLDP00000010606.1"/>
    </source>
</evidence>
<organism evidence="1 2">
    <name type="scientific">Seriola lalandi dorsalis</name>
    <dbReference type="NCBI Taxonomy" id="1841481"/>
    <lineage>
        <taxon>Eukaryota</taxon>
        <taxon>Metazoa</taxon>
        <taxon>Chordata</taxon>
        <taxon>Craniata</taxon>
        <taxon>Vertebrata</taxon>
        <taxon>Euteleostomi</taxon>
        <taxon>Actinopterygii</taxon>
        <taxon>Neopterygii</taxon>
        <taxon>Teleostei</taxon>
        <taxon>Neoteleostei</taxon>
        <taxon>Acanthomorphata</taxon>
        <taxon>Carangaria</taxon>
        <taxon>Carangiformes</taxon>
        <taxon>Carangidae</taxon>
        <taxon>Seriola</taxon>
    </lineage>
</organism>
<dbReference type="Proteomes" id="UP000261360">
    <property type="component" value="Unplaced"/>
</dbReference>
<proteinExistence type="predicted"/>
<reference evidence="1" key="1">
    <citation type="submission" date="2025-08" db="UniProtKB">
        <authorList>
            <consortium name="Ensembl"/>
        </authorList>
    </citation>
    <scope>IDENTIFICATION</scope>
</reference>
<reference evidence="1" key="2">
    <citation type="submission" date="2025-09" db="UniProtKB">
        <authorList>
            <consortium name="Ensembl"/>
        </authorList>
    </citation>
    <scope>IDENTIFICATION</scope>
</reference>
<dbReference type="GeneTree" id="ENSGT00690000103873"/>
<accession>A0A3B4X359</accession>
<dbReference type="Ensembl" id="ENSSLDT00000010993.1">
    <property type="protein sequence ID" value="ENSSLDP00000010606.1"/>
    <property type="gene ID" value="ENSSLDG00000008446.1"/>
</dbReference>
<evidence type="ECO:0000313" key="2">
    <source>
        <dbReference type="Proteomes" id="UP000261360"/>
    </source>
</evidence>
<sequence>MKRPLEGTSSWLGPISHSGVRVTLEDGTKWLVHKGDGYGRSSQTVVTDAQHMSRAWEVNFEGTKRVSDFVSAGGSNYNLFTDNCHLGSRRMMNQ</sequence>
<name>A0A3B4X359_SERLL</name>
<protein>
    <submittedName>
        <fullName evidence="1">Uncharacterized protein</fullName>
    </submittedName>
</protein>
<dbReference type="AlphaFoldDB" id="A0A3B4X359"/>